<dbReference type="Proteomes" id="UP000054248">
    <property type="component" value="Unassembled WGS sequence"/>
</dbReference>
<organism evidence="1 2">
    <name type="scientific">Tulasnella calospora MUT 4182</name>
    <dbReference type="NCBI Taxonomy" id="1051891"/>
    <lineage>
        <taxon>Eukaryota</taxon>
        <taxon>Fungi</taxon>
        <taxon>Dikarya</taxon>
        <taxon>Basidiomycota</taxon>
        <taxon>Agaricomycotina</taxon>
        <taxon>Agaricomycetes</taxon>
        <taxon>Cantharellales</taxon>
        <taxon>Tulasnellaceae</taxon>
        <taxon>Tulasnella</taxon>
    </lineage>
</organism>
<reference evidence="2" key="2">
    <citation type="submission" date="2015-01" db="EMBL/GenBank/DDBJ databases">
        <title>Evolutionary Origins and Diversification of the Mycorrhizal Mutualists.</title>
        <authorList>
            <consortium name="DOE Joint Genome Institute"/>
            <consortium name="Mycorrhizal Genomics Consortium"/>
            <person name="Kohler A."/>
            <person name="Kuo A."/>
            <person name="Nagy L.G."/>
            <person name="Floudas D."/>
            <person name="Copeland A."/>
            <person name="Barry K.W."/>
            <person name="Cichocki N."/>
            <person name="Veneault-Fourrey C."/>
            <person name="LaButti K."/>
            <person name="Lindquist E.A."/>
            <person name="Lipzen A."/>
            <person name="Lundell T."/>
            <person name="Morin E."/>
            <person name="Murat C."/>
            <person name="Riley R."/>
            <person name="Ohm R."/>
            <person name="Sun H."/>
            <person name="Tunlid A."/>
            <person name="Henrissat B."/>
            <person name="Grigoriev I.V."/>
            <person name="Hibbett D.S."/>
            <person name="Martin F."/>
        </authorList>
    </citation>
    <scope>NUCLEOTIDE SEQUENCE [LARGE SCALE GENOMIC DNA]</scope>
    <source>
        <strain evidence="2">MUT 4182</strain>
    </source>
</reference>
<sequence>MDLIACPLVQLGISHAPVILTISEFCPITKQLEAWRETVFNALVFDGLTGIATWIWGPTDIFQKQKHISKKGLNPISTVVRDEVIILVPRFMMLLWGFPVGGSLTLFLVDFLECRFEDTFARAAASYKRTFGIQDDF</sequence>
<dbReference type="AlphaFoldDB" id="A0A0C3QBY3"/>
<keyword evidence="2" id="KW-1185">Reference proteome</keyword>
<protein>
    <submittedName>
        <fullName evidence="1">Uncharacterized protein</fullName>
    </submittedName>
</protein>
<evidence type="ECO:0000313" key="2">
    <source>
        <dbReference type="Proteomes" id="UP000054248"/>
    </source>
</evidence>
<name>A0A0C3QBY3_9AGAM</name>
<accession>A0A0C3QBY3</accession>
<dbReference type="EMBL" id="KN823101">
    <property type="protein sequence ID" value="KIO22756.1"/>
    <property type="molecule type" value="Genomic_DNA"/>
</dbReference>
<dbReference type="HOGENOM" id="CLU_1866604_0_0_1"/>
<proteinExistence type="predicted"/>
<evidence type="ECO:0000313" key="1">
    <source>
        <dbReference type="EMBL" id="KIO22756.1"/>
    </source>
</evidence>
<gene>
    <name evidence="1" type="ORF">M407DRAFT_27709</name>
</gene>
<reference evidence="1 2" key="1">
    <citation type="submission" date="2014-04" db="EMBL/GenBank/DDBJ databases">
        <authorList>
            <consortium name="DOE Joint Genome Institute"/>
            <person name="Kuo A."/>
            <person name="Girlanda M."/>
            <person name="Perotto S."/>
            <person name="Kohler A."/>
            <person name="Nagy L.G."/>
            <person name="Floudas D."/>
            <person name="Copeland A."/>
            <person name="Barry K.W."/>
            <person name="Cichocki N."/>
            <person name="Veneault-Fourrey C."/>
            <person name="LaButti K."/>
            <person name="Lindquist E.A."/>
            <person name="Lipzen A."/>
            <person name="Lundell T."/>
            <person name="Morin E."/>
            <person name="Murat C."/>
            <person name="Sun H."/>
            <person name="Tunlid A."/>
            <person name="Henrissat B."/>
            <person name="Grigoriev I.V."/>
            <person name="Hibbett D.S."/>
            <person name="Martin F."/>
            <person name="Nordberg H.P."/>
            <person name="Cantor M.N."/>
            <person name="Hua S.X."/>
        </authorList>
    </citation>
    <scope>NUCLEOTIDE SEQUENCE [LARGE SCALE GENOMIC DNA]</scope>
    <source>
        <strain evidence="1 2">MUT 4182</strain>
    </source>
</reference>